<feature type="domain" description="GGDEF" evidence="2">
    <location>
        <begin position="175"/>
        <end position="308"/>
    </location>
</feature>
<dbReference type="InterPro" id="IPR013767">
    <property type="entry name" value="PAS_fold"/>
</dbReference>
<dbReference type="SUPFAM" id="SSF55073">
    <property type="entry name" value="Nucleotide cyclase"/>
    <property type="match status" value="1"/>
</dbReference>
<accession>A0A644TL98</accession>
<dbReference type="InterPro" id="IPR035965">
    <property type="entry name" value="PAS-like_dom_sf"/>
</dbReference>
<protein>
    <recommendedName>
        <fullName evidence="4">GGDEF domain-containing protein</fullName>
    </recommendedName>
</protein>
<dbReference type="CDD" id="cd01949">
    <property type="entry name" value="GGDEF"/>
    <property type="match status" value="1"/>
</dbReference>
<evidence type="ECO:0000259" key="1">
    <source>
        <dbReference type="PROSITE" id="PS50113"/>
    </source>
</evidence>
<dbReference type="SMART" id="SM00091">
    <property type="entry name" value="PAS"/>
    <property type="match status" value="2"/>
</dbReference>
<dbReference type="SUPFAM" id="SSF55781">
    <property type="entry name" value="GAF domain-like"/>
    <property type="match status" value="1"/>
</dbReference>
<dbReference type="PANTHER" id="PTHR46663">
    <property type="entry name" value="DIGUANYLATE CYCLASE DGCT-RELATED"/>
    <property type="match status" value="1"/>
</dbReference>
<dbReference type="InterPro" id="IPR029016">
    <property type="entry name" value="GAF-like_dom_sf"/>
</dbReference>
<proteinExistence type="predicted"/>
<dbReference type="PANTHER" id="PTHR46663:SF2">
    <property type="entry name" value="GGDEF DOMAIN-CONTAINING PROTEIN"/>
    <property type="match status" value="1"/>
</dbReference>
<dbReference type="InterPro" id="IPR001610">
    <property type="entry name" value="PAC"/>
</dbReference>
<comment type="caution">
    <text evidence="3">The sequence shown here is derived from an EMBL/GenBank/DDBJ whole genome shotgun (WGS) entry which is preliminary data.</text>
</comment>
<dbReference type="InterPro" id="IPR000014">
    <property type="entry name" value="PAS"/>
</dbReference>
<sequence length="620" mass="72150">MEKLRQFDMESYRILAELSNAILFEWDITTDCFYVSANWQTIFNTKPPKENFSKNLTRIFTMPTHQPDVLTPYIENISKNNKRNNLTDNYHKIEVQLLTKEHSYVWFQLRLLLRYDAKGLPDRLFGMMTDIDLQKKENEKLLYQAQTDILTGLYNKATTQLMIRNYLKYSSLQNKNQALFIIDIDGFKEVNDHFGHLFGDAVIADLAHCIKKAFRKSDIVGRIGGDEFIVLFKNVTGKGPIQKKATTLIKLLQRKYTSDNITYEVSASIGIVLSPLYGTDFNDLFRKADHALYHVKENGKNNFYFYHEKLKIPKYINNRNLETADIENKSMQKAFHENVIEYIFKILYRSKDADSAINLIMEIVGRKYNIDRVFILEKNKKNEYCNTFEWCEENAVSRQNEQEKIPDTIAKKFLERFDENGLFNCCNASLLDPAIKEYFNGAPVKALLECTMMKQEMIAGIIGFEDHKNPRVWKDDEIEVLSFTAEILSTFLLGKRALDQLKLSHAQALEILDHIDSFIYIVDKNTHEILFLNKKAVDFFGTGQVGGKCYDFISRETLPCPYCPMLLLTDTIEQVQQDIYFPKRDLWVHSSVSKIHWDGSREVCMLHSHDITALKKAAKI</sequence>
<reference evidence="3" key="1">
    <citation type="submission" date="2019-08" db="EMBL/GenBank/DDBJ databases">
        <authorList>
            <person name="Kucharzyk K."/>
            <person name="Murdoch R.W."/>
            <person name="Higgins S."/>
            <person name="Loffler F."/>
        </authorList>
    </citation>
    <scope>NUCLEOTIDE SEQUENCE</scope>
</reference>
<dbReference type="Gene3D" id="3.30.450.40">
    <property type="match status" value="1"/>
</dbReference>
<dbReference type="InterPro" id="IPR000160">
    <property type="entry name" value="GGDEF_dom"/>
</dbReference>
<dbReference type="GO" id="GO:0006355">
    <property type="term" value="P:regulation of DNA-templated transcription"/>
    <property type="evidence" value="ECO:0007669"/>
    <property type="project" value="InterPro"/>
</dbReference>
<organism evidence="3">
    <name type="scientific">bioreactor metagenome</name>
    <dbReference type="NCBI Taxonomy" id="1076179"/>
    <lineage>
        <taxon>unclassified sequences</taxon>
        <taxon>metagenomes</taxon>
        <taxon>ecological metagenomes</taxon>
    </lineage>
</organism>
<dbReference type="Pfam" id="PF13426">
    <property type="entry name" value="PAS_9"/>
    <property type="match status" value="1"/>
</dbReference>
<dbReference type="Pfam" id="PF00990">
    <property type="entry name" value="GGDEF"/>
    <property type="match status" value="1"/>
</dbReference>
<dbReference type="PROSITE" id="PS50113">
    <property type="entry name" value="PAC"/>
    <property type="match status" value="1"/>
</dbReference>
<dbReference type="InterPro" id="IPR029787">
    <property type="entry name" value="Nucleotide_cyclase"/>
</dbReference>
<evidence type="ECO:0008006" key="4">
    <source>
        <dbReference type="Google" id="ProtNLM"/>
    </source>
</evidence>
<dbReference type="InterPro" id="IPR000700">
    <property type="entry name" value="PAS-assoc_C"/>
</dbReference>
<name>A0A644TL98_9ZZZZ</name>
<dbReference type="AlphaFoldDB" id="A0A644TL98"/>
<dbReference type="CDD" id="cd00130">
    <property type="entry name" value="PAS"/>
    <property type="match status" value="2"/>
</dbReference>
<evidence type="ECO:0000313" key="3">
    <source>
        <dbReference type="EMBL" id="MPL67157.1"/>
    </source>
</evidence>
<gene>
    <name evidence="3" type="ORF">SDC9_12847</name>
</gene>
<dbReference type="Gene3D" id="3.30.70.270">
    <property type="match status" value="1"/>
</dbReference>
<dbReference type="SMART" id="SM00086">
    <property type="entry name" value="PAC"/>
    <property type="match status" value="2"/>
</dbReference>
<dbReference type="SMART" id="SM00267">
    <property type="entry name" value="GGDEF"/>
    <property type="match status" value="1"/>
</dbReference>
<evidence type="ECO:0000259" key="2">
    <source>
        <dbReference type="PROSITE" id="PS50887"/>
    </source>
</evidence>
<feature type="domain" description="PAC" evidence="1">
    <location>
        <begin position="91"/>
        <end position="143"/>
    </location>
</feature>
<dbReference type="InterPro" id="IPR043128">
    <property type="entry name" value="Rev_trsase/Diguanyl_cyclase"/>
</dbReference>
<dbReference type="PROSITE" id="PS50887">
    <property type="entry name" value="GGDEF"/>
    <property type="match status" value="1"/>
</dbReference>
<dbReference type="InterPro" id="IPR052163">
    <property type="entry name" value="DGC-Regulatory_Protein"/>
</dbReference>
<dbReference type="Gene3D" id="3.30.450.20">
    <property type="entry name" value="PAS domain"/>
    <property type="match status" value="2"/>
</dbReference>
<dbReference type="Pfam" id="PF00989">
    <property type="entry name" value="PAS"/>
    <property type="match status" value="1"/>
</dbReference>
<dbReference type="SUPFAM" id="SSF55785">
    <property type="entry name" value="PYP-like sensor domain (PAS domain)"/>
    <property type="match status" value="2"/>
</dbReference>
<dbReference type="EMBL" id="VSSQ01000035">
    <property type="protein sequence ID" value="MPL67157.1"/>
    <property type="molecule type" value="Genomic_DNA"/>
</dbReference>
<dbReference type="NCBIfam" id="TIGR00254">
    <property type="entry name" value="GGDEF"/>
    <property type="match status" value="1"/>
</dbReference>